<evidence type="ECO:0000256" key="1">
    <source>
        <dbReference type="ARBA" id="ARBA00022723"/>
    </source>
</evidence>
<evidence type="ECO:0000313" key="3">
    <source>
        <dbReference type="EMBL" id="EHH12898.1"/>
    </source>
</evidence>
<name>G6Y5S2_9HYPH</name>
<organism evidence="3 4">
    <name type="scientific">Mesorhizobium amorphae CCNWGS0123</name>
    <dbReference type="NCBI Taxonomy" id="1082933"/>
    <lineage>
        <taxon>Bacteria</taxon>
        <taxon>Pseudomonadati</taxon>
        <taxon>Pseudomonadota</taxon>
        <taxon>Alphaproteobacteria</taxon>
        <taxon>Hyphomicrobiales</taxon>
        <taxon>Phyllobacteriaceae</taxon>
        <taxon>Mesorhizobium</taxon>
    </lineage>
</organism>
<dbReference type="Gene3D" id="2.60.120.10">
    <property type="entry name" value="Jelly Rolls"/>
    <property type="match status" value="1"/>
</dbReference>
<proteinExistence type="predicted"/>
<dbReference type="InterPro" id="IPR013096">
    <property type="entry name" value="Cupin_2"/>
</dbReference>
<dbReference type="Pfam" id="PF07883">
    <property type="entry name" value="Cupin_2"/>
    <property type="match status" value="1"/>
</dbReference>
<dbReference type="OrthoDB" id="9798709at2"/>
<dbReference type="GO" id="GO:0046872">
    <property type="term" value="F:metal ion binding"/>
    <property type="evidence" value="ECO:0007669"/>
    <property type="project" value="UniProtKB-KW"/>
</dbReference>
<dbReference type="EMBL" id="AGSN01000064">
    <property type="protein sequence ID" value="EHH12898.1"/>
    <property type="molecule type" value="Genomic_DNA"/>
</dbReference>
<feature type="domain" description="Cupin type-2" evidence="2">
    <location>
        <begin position="46"/>
        <end position="112"/>
    </location>
</feature>
<dbReference type="PANTHER" id="PTHR35848:SF6">
    <property type="entry name" value="CUPIN TYPE-2 DOMAIN-CONTAINING PROTEIN"/>
    <property type="match status" value="1"/>
</dbReference>
<evidence type="ECO:0000259" key="2">
    <source>
        <dbReference type="Pfam" id="PF07883"/>
    </source>
</evidence>
<dbReference type="KEGG" id="mamo:A6B35_29670"/>
<keyword evidence="1" id="KW-0479">Metal-binding</keyword>
<protein>
    <submittedName>
        <fullName evidence="3">Cupin</fullName>
    </submittedName>
</protein>
<dbReference type="SUPFAM" id="SSF51182">
    <property type="entry name" value="RmlC-like cupins"/>
    <property type="match status" value="1"/>
</dbReference>
<sequence>MSAVEKNGSASVASTKDGPDFTADWGHLTWLVGEQEMPGSEQTFGVVTIYPGKRNALHSHPNCEELLFVMSGECDHLLGDEVIPLSPGSVIRIPRGVRHWAHCTSEEPLRAVISFSSPDRRTDNHEDGSVA</sequence>
<gene>
    <name evidence="3" type="ORF">MEA186_06408</name>
</gene>
<dbReference type="InterPro" id="IPR051610">
    <property type="entry name" value="GPI/OXD"/>
</dbReference>
<dbReference type="InterPro" id="IPR014710">
    <property type="entry name" value="RmlC-like_jellyroll"/>
</dbReference>
<dbReference type="PANTHER" id="PTHR35848">
    <property type="entry name" value="OXALATE-BINDING PROTEIN"/>
    <property type="match status" value="1"/>
</dbReference>
<reference evidence="3 4" key="1">
    <citation type="journal article" date="2012" name="J. Bacteriol.">
        <title>Draft Genome Sequence of Plant Growth-Promoting Rhizobium Mesorhizobium amorphae, Isolated from Zinc-Lead Mine Tailings.</title>
        <authorList>
            <person name="Hao X."/>
            <person name="Lin Y."/>
            <person name="Johnstone L."/>
            <person name="Baltrus D.A."/>
            <person name="Miller S.J."/>
            <person name="Wei G."/>
            <person name="Rensing C."/>
        </authorList>
    </citation>
    <scope>NUCLEOTIDE SEQUENCE [LARGE SCALE GENOMIC DNA]</scope>
    <source>
        <strain evidence="3 4">CCNWGS0123</strain>
    </source>
</reference>
<dbReference type="eggNOG" id="COG1917">
    <property type="taxonomic scope" value="Bacteria"/>
</dbReference>
<accession>G6Y5S2</accession>
<dbReference type="Proteomes" id="UP000002949">
    <property type="component" value="Unassembled WGS sequence"/>
</dbReference>
<evidence type="ECO:0000313" key="4">
    <source>
        <dbReference type="Proteomes" id="UP000002949"/>
    </source>
</evidence>
<dbReference type="AlphaFoldDB" id="G6Y5S2"/>
<dbReference type="RefSeq" id="WP_006200718.1">
    <property type="nucleotide sequence ID" value="NZ_CP015319.1"/>
</dbReference>
<keyword evidence="4" id="KW-1185">Reference proteome</keyword>
<dbReference type="InterPro" id="IPR011051">
    <property type="entry name" value="RmlC_Cupin_sf"/>
</dbReference>